<reference evidence="2 3" key="1">
    <citation type="submission" date="2024-06" db="EMBL/GenBank/DDBJ databases">
        <title>Genomics of switchgrass bacterial isolates.</title>
        <authorList>
            <person name="Shade A."/>
        </authorList>
    </citation>
    <scope>NUCLEOTIDE SEQUENCE [LARGE SCALE GENOMIC DNA]</scope>
    <source>
        <strain evidence="2 3">PvP084</strain>
    </source>
</reference>
<dbReference type="InterPro" id="IPR036388">
    <property type="entry name" value="WH-like_DNA-bd_sf"/>
</dbReference>
<protein>
    <recommendedName>
        <fullName evidence="4">Helix-turn-helix domain-containing protein</fullName>
    </recommendedName>
</protein>
<sequence>MSVEAISHIMRTHIPDGVAKLVAMVLADYADPVSGRCWPKIPTLAIQCSQSERTVQRKLKLLEELDVLHVEPNTSGDRKGNVYVLHLRGVPRAGPGPGERRPKTSDRSTDRRVGASHDAGADTGDTQSPVRGADEAASVTPTGDTADTRRVTLLSPPKESPRESTRESIKGESPERDSPGTGRPPASADAATAPKGAPSPRAVLCPDGFAPEGRHYAAAEAIGFDAAFVRQIAASMHRWSHANAHRPIARKSDWALAFDSFLDTALREAAERAARETRRSAPASASPRRSTNGGLALVAEMIGLPHDPADLLDVLGLQSGRAPAAPDAGVGSLHRAVHEPVGGHAGLLPAQAPARRFGA</sequence>
<comment type="caution">
    <text evidence="2">The sequence shown here is derived from an EMBL/GenBank/DDBJ whole genome shotgun (WGS) entry which is preliminary data.</text>
</comment>
<dbReference type="EMBL" id="JBEPNW010000002">
    <property type="protein sequence ID" value="MET3868308.1"/>
    <property type="molecule type" value="Genomic_DNA"/>
</dbReference>
<feature type="region of interest" description="Disordered" evidence="1">
    <location>
        <begin position="88"/>
        <end position="206"/>
    </location>
</feature>
<keyword evidence="3" id="KW-1185">Reference proteome</keyword>
<dbReference type="Proteomes" id="UP001549119">
    <property type="component" value="Unassembled WGS sequence"/>
</dbReference>
<dbReference type="RefSeq" id="WP_209650469.1">
    <property type="nucleotide sequence ID" value="NZ_JBEPNV010000001.1"/>
</dbReference>
<proteinExistence type="predicted"/>
<evidence type="ECO:0000313" key="2">
    <source>
        <dbReference type="EMBL" id="MET3868308.1"/>
    </source>
</evidence>
<organism evidence="2 3">
    <name type="scientific">Methylobacterium radiotolerans</name>
    <dbReference type="NCBI Taxonomy" id="31998"/>
    <lineage>
        <taxon>Bacteria</taxon>
        <taxon>Pseudomonadati</taxon>
        <taxon>Pseudomonadota</taxon>
        <taxon>Alphaproteobacteria</taxon>
        <taxon>Hyphomicrobiales</taxon>
        <taxon>Methylobacteriaceae</taxon>
        <taxon>Methylobacterium</taxon>
    </lineage>
</organism>
<name>A0ABV2NPJ1_9HYPH</name>
<evidence type="ECO:0000256" key="1">
    <source>
        <dbReference type="SAM" id="MobiDB-lite"/>
    </source>
</evidence>
<dbReference type="Pfam" id="PF13730">
    <property type="entry name" value="HTH_36"/>
    <property type="match status" value="1"/>
</dbReference>
<dbReference type="Gene3D" id="1.10.10.10">
    <property type="entry name" value="Winged helix-like DNA-binding domain superfamily/Winged helix DNA-binding domain"/>
    <property type="match status" value="1"/>
</dbReference>
<gene>
    <name evidence="2" type="ORF">ABIC20_005617</name>
</gene>
<evidence type="ECO:0008006" key="4">
    <source>
        <dbReference type="Google" id="ProtNLM"/>
    </source>
</evidence>
<feature type="compositionally biased region" description="Basic and acidic residues" evidence="1">
    <location>
        <begin position="159"/>
        <end position="178"/>
    </location>
</feature>
<accession>A0ABV2NPJ1</accession>
<feature type="compositionally biased region" description="Basic and acidic residues" evidence="1">
    <location>
        <begin position="98"/>
        <end position="115"/>
    </location>
</feature>
<evidence type="ECO:0000313" key="3">
    <source>
        <dbReference type="Proteomes" id="UP001549119"/>
    </source>
</evidence>